<sequence length="235" mass="26405">MSFLTQLQGFEPAPPSGSANHQDDTNTPIYEQNTFFLIEKLLRQEQLSKYYQGQLESKLYNDSAEYQKLRAHCLQLERVVSGVQQQKSHLEASLAHTAEACRVMARDLGLERTKVQELETRLNELYPAIDSLLQILTPEENKAGLQDKAANGHLLLENQQQQELIAYLQSTLHDREQAVKELRISLDQAIQELRAGDPSQFELGNYTVDGESNGESSEGSCVEIITEKPSSSAEV</sequence>
<dbReference type="RefSeq" id="XP_056768443.1">
    <property type="nucleotide sequence ID" value="XM_056907716.1"/>
</dbReference>
<protein>
    <submittedName>
        <fullName evidence="2">Uncharacterized protein</fullName>
    </submittedName>
</protein>
<accession>A0AAD6G5A7</accession>
<gene>
    <name evidence="2" type="ORF">N7458_004334</name>
</gene>
<reference evidence="2" key="1">
    <citation type="submission" date="2022-12" db="EMBL/GenBank/DDBJ databases">
        <authorList>
            <person name="Petersen C."/>
        </authorList>
    </citation>
    <scope>NUCLEOTIDE SEQUENCE</scope>
    <source>
        <strain evidence="2">IBT 16125</strain>
    </source>
</reference>
<proteinExistence type="predicted"/>
<feature type="region of interest" description="Disordered" evidence="1">
    <location>
        <begin position="207"/>
        <end position="235"/>
    </location>
</feature>
<evidence type="ECO:0000256" key="1">
    <source>
        <dbReference type="SAM" id="MobiDB-lite"/>
    </source>
</evidence>
<organism evidence="2 3">
    <name type="scientific">Penicillium daleae</name>
    <dbReference type="NCBI Taxonomy" id="63821"/>
    <lineage>
        <taxon>Eukaryota</taxon>
        <taxon>Fungi</taxon>
        <taxon>Dikarya</taxon>
        <taxon>Ascomycota</taxon>
        <taxon>Pezizomycotina</taxon>
        <taxon>Eurotiomycetes</taxon>
        <taxon>Eurotiomycetidae</taxon>
        <taxon>Eurotiales</taxon>
        <taxon>Aspergillaceae</taxon>
        <taxon>Penicillium</taxon>
    </lineage>
</organism>
<dbReference type="AlphaFoldDB" id="A0AAD6G5A7"/>
<feature type="compositionally biased region" description="Low complexity" evidence="1">
    <location>
        <begin position="210"/>
        <end position="220"/>
    </location>
</feature>
<name>A0AAD6G5A7_9EURO</name>
<reference evidence="2" key="2">
    <citation type="journal article" date="2023" name="IMA Fungus">
        <title>Comparative genomic study of the Penicillium genus elucidates a diverse pangenome and 15 lateral gene transfer events.</title>
        <authorList>
            <person name="Petersen C."/>
            <person name="Sorensen T."/>
            <person name="Nielsen M.R."/>
            <person name="Sondergaard T.E."/>
            <person name="Sorensen J.L."/>
            <person name="Fitzpatrick D.A."/>
            <person name="Frisvad J.C."/>
            <person name="Nielsen K.L."/>
        </authorList>
    </citation>
    <scope>NUCLEOTIDE SEQUENCE</scope>
    <source>
        <strain evidence="2">IBT 16125</strain>
    </source>
</reference>
<dbReference type="EMBL" id="JAPVEA010000004">
    <property type="protein sequence ID" value="KAJ5456070.1"/>
    <property type="molecule type" value="Genomic_DNA"/>
</dbReference>
<evidence type="ECO:0000313" key="2">
    <source>
        <dbReference type="EMBL" id="KAJ5456070.1"/>
    </source>
</evidence>
<dbReference type="Proteomes" id="UP001213681">
    <property type="component" value="Unassembled WGS sequence"/>
</dbReference>
<dbReference type="GeneID" id="81597959"/>
<keyword evidence="3" id="KW-1185">Reference proteome</keyword>
<evidence type="ECO:0000313" key="3">
    <source>
        <dbReference type="Proteomes" id="UP001213681"/>
    </source>
</evidence>
<comment type="caution">
    <text evidence="2">The sequence shown here is derived from an EMBL/GenBank/DDBJ whole genome shotgun (WGS) entry which is preliminary data.</text>
</comment>